<accession>A0ABN9T503</accession>
<evidence type="ECO:0008006" key="4">
    <source>
        <dbReference type="Google" id="ProtNLM"/>
    </source>
</evidence>
<reference evidence="2" key="1">
    <citation type="submission" date="2023-10" db="EMBL/GenBank/DDBJ databases">
        <authorList>
            <person name="Chen Y."/>
            <person name="Shah S."/>
            <person name="Dougan E. K."/>
            <person name="Thang M."/>
            <person name="Chan C."/>
        </authorList>
    </citation>
    <scope>NUCLEOTIDE SEQUENCE [LARGE SCALE GENOMIC DNA]</scope>
</reference>
<name>A0ABN9T503_9DINO</name>
<evidence type="ECO:0000256" key="1">
    <source>
        <dbReference type="SAM" id="Phobius"/>
    </source>
</evidence>
<protein>
    <recommendedName>
        <fullName evidence="4">Apple domain-containing protein</fullName>
    </recommendedName>
</protein>
<keyword evidence="1" id="KW-1133">Transmembrane helix</keyword>
<evidence type="ECO:0000313" key="2">
    <source>
        <dbReference type="EMBL" id="CAK0840105.1"/>
    </source>
</evidence>
<gene>
    <name evidence="2" type="ORF">PCOR1329_LOCUS35611</name>
</gene>
<proteinExistence type="predicted"/>
<organism evidence="2 3">
    <name type="scientific">Prorocentrum cordatum</name>
    <dbReference type="NCBI Taxonomy" id="2364126"/>
    <lineage>
        <taxon>Eukaryota</taxon>
        <taxon>Sar</taxon>
        <taxon>Alveolata</taxon>
        <taxon>Dinophyceae</taxon>
        <taxon>Prorocentrales</taxon>
        <taxon>Prorocentraceae</taxon>
        <taxon>Prorocentrum</taxon>
    </lineage>
</organism>
<evidence type="ECO:0000313" key="3">
    <source>
        <dbReference type="Proteomes" id="UP001189429"/>
    </source>
</evidence>
<feature type="transmembrane region" description="Helical" evidence="1">
    <location>
        <begin position="88"/>
        <end position="107"/>
    </location>
</feature>
<dbReference type="Proteomes" id="UP001189429">
    <property type="component" value="Unassembled WGS sequence"/>
</dbReference>
<comment type="caution">
    <text evidence="2">The sequence shown here is derived from an EMBL/GenBank/DDBJ whole genome shotgun (WGS) entry which is preliminary data.</text>
</comment>
<keyword evidence="3" id="KW-1185">Reference proteome</keyword>
<sequence length="308" mass="33263">MFFVGPCDKSRGVEGWRGMVILFLLLHITFGGEHGGNVRGVGLSDKARKVPSLLRSSPSLARRRRFFQEHGHGDRGTGTTTFSGRRGILGAASVLVVLVATALVATVQRARAGASTASFRAPSLASRVGPWSTKMRTGCSNWDQVYIASGIYDSEHACGNACSRFPGCKSFNYQPQNCSNQGPNTGTLRKTCVFQSGDCDEVFNACWDLHIMDSPKEAPFCLSSTRTGCSNWKDALISRHANVSNVHACAMKCTALGDQCRYFSFMPGPGHCEVDPGTCLLLNGGCNTEEDNCFDYYEAKPCSTLAIV</sequence>
<keyword evidence="1" id="KW-0812">Transmembrane</keyword>
<keyword evidence="1" id="KW-0472">Membrane</keyword>
<dbReference type="EMBL" id="CAUYUJ010014349">
    <property type="protein sequence ID" value="CAK0840105.1"/>
    <property type="molecule type" value="Genomic_DNA"/>
</dbReference>